<organism evidence="6 8">
    <name type="scientific">Purpureocillium lilacinum</name>
    <name type="common">Paecilomyces lilacinus</name>
    <dbReference type="NCBI Taxonomy" id="33203"/>
    <lineage>
        <taxon>Eukaryota</taxon>
        <taxon>Fungi</taxon>
        <taxon>Dikarya</taxon>
        <taxon>Ascomycota</taxon>
        <taxon>Pezizomycotina</taxon>
        <taxon>Sordariomycetes</taxon>
        <taxon>Hypocreomycetidae</taxon>
        <taxon>Hypocreales</taxon>
        <taxon>Ophiocordycipitaceae</taxon>
        <taxon>Purpureocillium</taxon>
    </lineage>
</organism>
<protein>
    <submittedName>
        <fullName evidence="6">Hem oxygenase-like, multi-helical</fullName>
    </submittedName>
</protein>
<evidence type="ECO:0000256" key="1">
    <source>
        <dbReference type="ARBA" id="ARBA00022617"/>
    </source>
</evidence>
<dbReference type="Pfam" id="PF01126">
    <property type="entry name" value="Heme_oxygenase"/>
    <property type="match status" value="1"/>
</dbReference>
<evidence type="ECO:0000256" key="2">
    <source>
        <dbReference type="ARBA" id="ARBA00022723"/>
    </source>
</evidence>
<dbReference type="Proteomes" id="UP000078240">
    <property type="component" value="Unassembled WGS sequence"/>
</dbReference>
<dbReference type="Proteomes" id="UP000245956">
    <property type="component" value="Unassembled WGS sequence"/>
</dbReference>
<evidence type="ECO:0000313" key="6">
    <source>
        <dbReference type="EMBL" id="OAQ77240.1"/>
    </source>
</evidence>
<feature type="compositionally biased region" description="Basic and acidic residues" evidence="4">
    <location>
        <begin position="232"/>
        <end position="246"/>
    </location>
</feature>
<name>A0A179GIH6_PURLI</name>
<feature type="region of interest" description="Disordered" evidence="4">
    <location>
        <begin position="74"/>
        <end position="96"/>
    </location>
</feature>
<dbReference type="SUPFAM" id="SSF48613">
    <property type="entry name" value="Heme oxygenase-like"/>
    <property type="match status" value="1"/>
</dbReference>
<dbReference type="InterPro" id="IPR002051">
    <property type="entry name" value="Haem_Oase"/>
</dbReference>
<evidence type="ECO:0000256" key="5">
    <source>
        <dbReference type="SAM" id="Phobius"/>
    </source>
</evidence>
<keyword evidence="5" id="KW-0472">Membrane</keyword>
<dbReference type="EMBL" id="LCWV01000011">
    <property type="protein sequence ID" value="PWI69771.1"/>
    <property type="molecule type" value="Genomic_DNA"/>
</dbReference>
<feature type="transmembrane region" description="Helical" evidence="5">
    <location>
        <begin position="472"/>
        <end position="492"/>
    </location>
</feature>
<comment type="caution">
    <text evidence="6">The sequence shown here is derived from an EMBL/GenBank/DDBJ whole genome shotgun (WGS) entry which is preliminary data.</text>
</comment>
<dbReference type="PANTHER" id="PTHR10720:SF0">
    <property type="entry name" value="HEME OXYGENASE"/>
    <property type="match status" value="1"/>
</dbReference>
<feature type="region of interest" description="Disordered" evidence="4">
    <location>
        <begin position="360"/>
        <end position="420"/>
    </location>
</feature>
<dbReference type="PANTHER" id="PTHR10720">
    <property type="entry name" value="HEME OXYGENASE"/>
    <property type="match status" value="1"/>
</dbReference>
<accession>A0A179GIH6</accession>
<keyword evidence="5" id="KW-1133">Transmembrane helix</keyword>
<keyword evidence="5" id="KW-0812">Transmembrane</keyword>
<evidence type="ECO:0000313" key="9">
    <source>
        <dbReference type="Proteomes" id="UP000245956"/>
    </source>
</evidence>
<dbReference type="GO" id="GO:0004392">
    <property type="term" value="F:heme oxygenase (decyclizing) activity"/>
    <property type="evidence" value="ECO:0007669"/>
    <property type="project" value="InterPro"/>
</dbReference>
<dbReference type="InterPro" id="IPR016053">
    <property type="entry name" value="Haem_Oase-like"/>
</dbReference>
<dbReference type="CDD" id="cd19165">
    <property type="entry name" value="HemeO"/>
    <property type="match status" value="1"/>
</dbReference>
<dbReference type="GO" id="GO:0006788">
    <property type="term" value="P:heme oxidation"/>
    <property type="evidence" value="ECO:0007669"/>
    <property type="project" value="InterPro"/>
</dbReference>
<keyword evidence="1" id="KW-0349">Heme</keyword>
<dbReference type="EMBL" id="LSBH01000006">
    <property type="protein sequence ID" value="OAQ77240.1"/>
    <property type="molecule type" value="Genomic_DNA"/>
</dbReference>
<keyword evidence="2" id="KW-0479">Metal-binding</keyword>
<reference evidence="7" key="1">
    <citation type="submission" date="2015-05" db="EMBL/GenBank/DDBJ databases">
        <authorList>
            <person name="Wang D.B."/>
            <person name="Wang M."/>
        </authorList>
    </citation>
    <scope>NUCLEOTIDE SEQUENCE</scope>
    <source>
        <strain evidence="7">36-1</strain>
    </source>
</reference>
<reference evidence="7 9" key="2">
    <citation type="journal article" date="2016" name="Front. Microbiol.">
        <title>Genome and transcriptome sequences reveal the specific parasitism of the nematophagous Purpureocillium lilacinum 36-1.</title>
        <authorList>
            <person name="Xie J."/>
            <person name="Li S."/>
            <person name="Mo C."/>
            <person name="Xiao X."/>
            <person name="Peng D."/>
            <person name="Wang G."/>
            <person name="Xiao Y."/>
        </authorList>
    </citation>
    <scope>NUCLEOTIDE SEQUENCE [LARGE SCALE GENOMIC DNA]</scope>
    <source>
        <strain evidence="7 9">36-1</strain>
    </source>
</reference>
<dbReference type="GO" id="GO:0046872">
    <property type="term" value="F:metal ion binding"/>
    <property type="evidence" value="ECO:0007669"/>
    <property type="project" value="UniProtKB-KW"/>
</dbReference>
<feature type="region of interest" description="Disordered" evidence="4">
    <location>
        <begin position="222"/>
        <end position="265"/>
    </location>
</feature>
<proteinExistence type="predicted"/>
<gene>
    <name evidence="7" type="ORF">PCL_00683</name>
    <name evidence="6" type="ORF">VFPBJ_07712</name>
</gene>
<evidence type="ECO:0000313" key="8">
    <source>
        <dbReference type="Proteomes" id="UP000078240"/>
    </source>
</evidence>
<sequence length="502" mass="56030">MSVIHLDSFRADRPLAESIALATRSIHARLNKLIVSRLPLALPPRASDPAAFLTGLLHIAPIYTTFEEEWKAILDSPPPTPSQPASKDSLPDGCDPEAPLLDTGSVLLPRDEEPKLHKPAVCGRMYSTLEHLHLPGLMRSERLRADIRTMTAWPDHVIEEQLQHIGQMGYLSEFLNHIKRAVTNKPHVLVAYSYIMFMALFAGGRFIRASLESAGEPFWAAEPSPVQPTMRASERRKWATEGSSHDLEDDEAPREDSGEARPRHNMPLHFFHFDTPMDGEDLKREFKQRLVDSEEMLTPREKRDIVQEAVCIFENVTLVVQQLDSLFPDEEGHDTSRRESSLHSLASLLKGPLANRLRDSVIVTKERKERSSSKRSSGHEDSSCPIANPKLSEKSSAGFMNGDSAAPPLPQDHPDVANNPAGIELCPAFSKSVRFDNVLELPVRSRETSIASQVDLPETLRMAYKQLSESRLTHWVVVVAFGVIFLGAMVAGQRAIKVEIRP</sequence>
<reference evidence="6 8" key="3">
    <citation type="submission" date="2016-01" db="EMBL/GenBank/DDBJ databases">
        <title>Biosynthesis of antibiotic leucinostatins and their inhibition on Phytophthora in bio-control Purpureocillium lilacinum.</title>
        <authorList>
            <person name="Wang G."/>
            <person name="Liu Z."/>
            <person name="Lin R."/>
            <person name="Li E."/>
            <person name="Mao Z."/>
            <person name="Ling J."/>
            <person name="Yin W."/>
            <person name="Xie B."/>
        </authorList>
    </citation>
    <scope>NUCLEOTIDE SEQUENCE [LARGE SCALE GENOMIC DNA]</scope>
    <source>
        <strain evidence="6">PLBJ-1</strain>
    </source>
</reference>
<feature type="compositionally biased region" description="Basic and acidic residues" evidence="4">
    <location>
        <begin position="360"/>
        <end position="382"/>
    </location>
</feature>
<evidence type="ECO:0000256" key="4">
    <source>
        <dbReference type="SAM" id="MobiDB-lite"/>
    </source>
</evidence>
<dbReference type="AlphaFoldDB" id="A0A179GIH6"/>
<keyword evidence="3" id="KW-0408">Iron</keyword>
<evidence type="ECO:0000313" key="7">
    <source>
        <dbReference type="EMBL" id="PWI69771.1"/>
    </source>
</evidence>
<evidence type="ECO:0000256" key="3">
    <source>
        <dbReference type="ARBA" id="ARBA00023004"/>
    </source>
</evidence>
<dbReference type="InterPro" id="IPR016084">
    <property type="entry name" value="Haem_Oase-like_multi-hlx"/>
</dbReference>
<dbReference type="Gene3D" id="1.20.910.10">
    <property type="entry name" value="Heme oxygenase-like"/>
    <property type="match status" value="1"/>
</dbReference>